<evidence type="ECO:0000313" key="1">
    <source>
        <dbReference type="EMBL" id="MEF2965131.1"/>
    </source>
</evidence>
<protein>
    <submittedName>
        <fullName evidence="1">Membrane dipeptidase</fullName>
        <ecNumber evidence="1">3.4.13.-</ecNumber>
    </submittedName>
</protein>
<dbReference type="PROSITE" id="PS00869">
    <property type="entry name" value="RENAL_DIPEPTIDASE_1"/>
    <property type="match status" value="1"/>
</dbReference>
<dbReference type="PROSITE" id="PS51365">
    <property type="entry name" value="RENAL_DIPEPTIDASE_2"/>
    <property type="match status" value="1"/>
</dbReference>
<dbReference type="InterPro" id="IPR000180">
    <property type="entry name" value="Dipep_AS"/>
</dbReference>
<dbReference type="InterPro" id="IPR032466">
    <property type="entry name" value="Metal_Hydrolase"/>
</dbReference>
<dbReference type="EC" id="3.4.13.-" evidence="1"/>
<name>A0ABU7VPF7_9BACL</name>
<evidence type="ECO:0000313" key="2">
    <source>
        <dbReference type="Proteomes" id="UP001306950"/>
    </source>
</evidence>
<dbReference type="GO" id="GO:0016805">
    <property type="term" value="F:dipeptidase activity"/>
    <property type="evidence" value="ECO:0007669"/>
    <property type="project" value="UniProtKB-KW"/>
</dbReference>
<dbReference type="Gene3D" id="3.20.20.140">
    <property type="entry name" value="Metal-dependent hydrolases"/>
    <property type="match status" value="1"/>
</dbReference>
<dbReference type="RefSeq" id="WP_331845373.1">
    <property type="nucleotide sequence ID" value="NZ_JAZHPZ010000002.1"/>
</dbReference>
<keyword evidence="1" id="KW-0224">Dipeptidase</keyword>
<dbReference type="PANTHER" id="PTHR10443">
    <property type="entry name" value="MICROSOMAL DIPEPTIDASE"/>
    <property type="match status" value="1"/>
</dbReference>
<keyword evidence="1" id="KW-0378">Hydrolase</keyword>
<keyword evidence="1" id="KW-0645">Protease</keyword>
<organism evidence="1 2">
    <name type="scientific">Paenibacillus haidiansis</name>
    <dbReference type="NCBI Taxonomy" id="1574488"/>
    <lineage>
        <taxon>Bacteria</taxon>
        <taxon>Bacillati</taxon>
        <taxon>Bacillota</taxon>
        <taxon>Bacilli</taxon>
        <taxon>Bacillales</taxon>
        <taxon>Paenibacillaceae</taxon>
        <taxon>Paenibacillus</taxon>
    </lineage>
</organism>
<comment type="caution">
    <text evidence="1">The sequence shown here is derived from an EMBL/GenBank/DDBJ whole genome shotgun (WGS) entry which is preliminary data.</text>
</comment>
<reference evidence="1 2" key="1">
    <citation type="submission" date="2024-02" db="EMBL/GenBank/DDBJ databases">
        <title>A nitrogen-fixing paenibacillus bacterium.</title>
        <authorList>
            <person name="Zhang W.L."/>
            <person name="Chen S.F."/>
        </authorList>
    </citation>
    <scope>NUCLEOTIDE SEQUENCE [LARGE SCALE GENOMIC DNA]</scope>
    <source>
        <strain evidence="1 2">M1</strain>
    </source>
</reference>
<sequence length="319" mass="35109">MDLAYKIVDFHCDALGKMQLDPKLDFIRDERLDVNFERMAEGGVGLQCFAVFLSERLGEPQFEHILGQIDLFCEKVVGAGVAAITSVEELDRAEAAGQPGGLLSIEGADGLEGSLHYLRLGYERGVRFLGLTWNFANWAADGILEPRGGGFTPEGVELVKTCHELGIMLDVSHLSIKGFWELAAMAEKAKIPFIASHSNAYSICSHTRNLRDDQIAAIIALGGRIGITFVPWFVKSASEVKAEDILPHIDHICSLGGEGNIIFGSDFDGIETHIGDLRHAGQYAQWGEMLLKYYPERLVKGWLSGNALSFLRMWLPSTK</sequence>
<accession>A0ABU7VPF7</accession>
<gene>
    <name evidence="1" type="ORF">V3851_04740</name>
</gene>
<keyword evidence="2" id="KW-1185">Reference proteome</keyword>
<dbReference type="Pfam" id="PF01244">
    <property type="entry name" value="Peptidase_M19"/>
    <property type="match status" value="1"/>
</dbReference>
<dbReference type="Proteomes" id="UP001306950">
    <property type="component" value="Unassembled WGS sequence"/>
</dbReference>
<dbReference type="InterPro" id="IPR008257">
    <property type="entry name" value="Pept_M19"/>
</dbReference>
<proteinExistence type="predicted"/>
<dbReference type="SUPFAM" id="SSF51556">
    <property type="entry name" value="Metallo-dependent hydrolases"/>
    <property type="match status" value="1"/>
</dbReference>
<dbReference type="PANTHER" id="PTHR10443:SF12">
    <property type="entry name" value="DIPEPTIDASE"/>
    <property type="match status" value="1"/>
</dbReference>
<dbReference type="EMBL" id="JAZHPZ010000002">
    <property type="protein sequence ID" value="MEF2965131.1"/>
    <property type="molecule type" value="Genomic_DNA"/>
</dbReference>